<reference evidence="1 2" key="1">
    <citation type="journal article" date="2020" name="Nature">
        <title>Six reference-quality genomes reveal evolution of bat adaptations.</title>
        <authorList>
            <person name="Jebb D."/>
            <person name="Huang Z."/>
            <person name="Pippel M."/>
            <person name="Hughes G.M."/>
            <person name="Lavrichenko K."/>
            <person name="Devanna P."/>
            <person name="Winkler S."/>
            <person name="Jermiin L.S."/>
            <person name="Skirmuntt E.C."/>
            <person name="Katzourakis A."/>
            <person name="Burkitt-Gray L."/>
            <person name="Ray D.A."/>
            <person name="Sullivan K.A.M."/>
            <person name="Roscito J.G."/>
            <person name="Kirilenko B.M."/>
            <person name="Davalos L.M."/>
            <person name="Corthals A.P."/>
            <person name="Power M.L."/>
            <person name="Jones G."/>
            <person name="Ransome R.D."/>
            <person name="Dechmann D.K.N."/>
            <person name="Locatelli A.G."/>
            <person name="Puechmaille S.J."/>
            <person name="Fedrigo O."/>
            <person name="Jarvis E.D."/>
            <person name="Hiller M."/>
            <person name="Vernes S.C."/>
            <person name="Myers E.W."/>
            <person name="Teeling E.C."/>
        </authorList>
    </citation>
    <scope>NUCLEOTIDE SEQUENCE [LARGE SCALE GENOMIC DNA]</scope>
    <source>
        <strain evidence="1">MMolMol1</strain>
        <tissue evidence="1">Muscle</tissue>
    </source>
</reference>
<keyword evidence="2" id="KW-1185">Reference proteome</keyword>
<organism evidence="1 2">
    <name type="scientific">Molossus molossus</name>
    <name type="common">Pallas' mastiff bat</name>
    <name type="synonym">Vespertilio molossus</name>
    <dbReference type="NCBI Taxonomy" id="27622"/>
    <lineage>
        <taxon>Eukaryota</taxon>
        <taxon>Metazoa</taxon>
        <taxon>Chordata</taxon>
        <taxon>Craniata</taxon>
        <taxon>Vertebrata</taxon>
        <taxon>Euteleostomi</taxon>
        <taxon>Mammalia</taxon>
        <taxon>Eutheria</taxon>
        <taxon>Laurasiatheria</taxon>
        <taxon>Chiroptera</taxon>
        <taxon>Yangochiroptera</taxon>
        <taxon>Molossidae</taxon>
        <taxon>Molossus</taxon>
    </lineage>
</organism>
<name>A0A7J8J188_MOLMO</name>
<dbReference type="AlphaFoldDB" id="A0A7J8J188"/>
<accession>A0A7J8J188</accession>
<gene>
    <name evidence="1" type="ORF">HJG59_010307</name>
</gene>
<dbReference type="EMBL" id="JACASF010000003">
    <property type="protein sequence ID" value="KAF6489912.1"/>
    <property type="molecule type" value="Genomic_DNA"/>
</dbReference>
<dbReference type="InParanoid" id="A0A7J8J188"/>
<dbReference type="Proteomes" id="UP000550707">
    <property type="component" value="Unassembled WGS sequence"/>
</dbReference>
<evidence type="ECO:0000313" key="2">
    <source>
        <dbReference type="Proteomes" id="UP000550707"/>
    </source>
</evidence>
<evidence type="ECO:0000313" key="1">
    <source>
        <dbReference type="EMBL" id="KAF6489912.1"/>
    </source>
</evidence>
<proteinExistence type="predicted"/>
<protein>
    <submittedName>
        <fullName evidence="1">Uncharacterized protein</fullName>
    </submittedName>
</protein>
<sequence>MPGAEDTKMNKLIVLPQSVKENRFVNRGIIDQRIRVIKKIGSELREQRSMAAPFFTVTLPCCRMGVGAQGTPAGWLLLVLPKRGRGDRLEEREEGKVRVSLSFLLCLESSKSQCIWVSTMTPSSTWHAQRGPASAGWSFPLGSGNLFPLSLQPRSGSSCLPVMISGLPHCVLVGGLVFPSLVKSYPYPTFTIFEYRM</sequence>
<comment type="caution">
    <text evidence="1">The sequence shown here is derived from an EMBL/GenBank/DDBJ whole genome shotgun (WGS) entry which is preliminary data.</text>
</comment>